<evidence type="ECO:0008006" key="3">
    <source>
        <dbReference type="Google" id="ProtNLM"/>
    </source>
</evidence>
<dbReference type="PANTHER" id="PTHR37540:SF9">
    <property type="entry name" value="ZN(2)-C6 FUNGAL-TYPE DOMAIN-CONTAINING PROTEIN"/>
    <property type="match status" value="1"/>
</dbReference>
<keyword evidence="2" id="KW-1185">Reference proteome</keyword>
<accession>A0AAD6D371</accession>
<dbReference type="AlphaFoldDB" id="A0AAD6D371"/>
<proteinExistence type="predicted"/>
<organism evidence="1 2">
    <name type="scientific">Penicillium frequentans</name>
    <dbReference type="NCBI Taxonomy" id="3151616"/>
    <lineage>
        <taxon>Eukaryota</taxon>
        <taxon>Fungi</taxon>
        <taxon>Dikarya</taxon>
        <taxon>Ascomycota</taxon>
        <taxon>Pezizomycotina</taxon>
        <taxon>Eurotiomycetes</taxon>
        <taxon>Eurotiomycetidae</taxon>
        <taxon>Eurotiales</taxon>
        <taxon>Aspergillaceae</taxon>
        <taxon>Penicillium</taxon>
    </lineage>
</organism>
<protein>
    <recommendedName>
        <fullName evidence="3">Transcription factor domain-containing protein</fullName>
    </recommendedName>
</protein>
<evidence type="ECO:0000313" key="1">
    <source>
        <dbReference type="EMBL" id="KAJ5552674.1"/>
    </source>
</evidence>
<reference evidence="1 2" key="1">
    <citation type="journal article" date="2023" name="IMA Fungus">
        <title>Comparative genomic study of the Penicillium genus elucidates a diverse pangenome and 15 lateral gene transfer events.</title>
        <authorList>
            <person name="Petersen C."/>
            <person name="Sorensen T."/>
            <person name="Nielsen M.R."/>
            <person name="Sondergaard T.E."/>
            <person name="Sorensen J.L."/>
            <person name="Fitzpatrick D.A."/>
            <person name="Frisvad J.C."/>
            <person name="Nielsen K.L."/>
        </authorList>
    </citation>
    <scope>NUCLEOTIDE SEQUENCE [LARGE SCALE GENOMIC DNA]</scope>
    <source>
        <strain evidence="1 2">IBT 35679</strain>
    </source>
</reference>
<sequence>MYHLSQTFAQVNKRLQGDDALSDSTIAIVMSLINQEQIRQHLSAAMIHVKGLEKMIELRGGLSQLEGNVPLVLKICKTDIIFALQQGGPTSFFRDHMHDVRKSLRAQDFSLDHDPDVRPTPLETIDPYLQDILSDAMSICSQCNEVGSKPFDYIIFLEALISLCCRLLKFRSLHDASTLLDSQSAHHIGLITFMMTLFLQNDRCRLINYSLVTVCLKSALRDDLYEQNMGVSFWLTVIGGIWISDEPENDWISSKLQIGAQRLGLTCWENAQEIVYKYPWINGLHDQQGRLLWERAHQFH</sequence>
<dbReference type="Proteomes" id="UP001220324">
    <property type="component" value="Unassembled WGS sequence"/>
</dbReference>
<dbReference type="EMBL" id="JAQIZZ010000002">
    <property type="protein sequence ID" value="KAJ5552674.1"/>
    <property type="molecule type" value="Genomic_DNA"/>
</dbReference>
<name>A0AAD6D371_9EURO</name>
<dbReference type="PANTHER" id="PTHR37540">
    <property type="entry name" value="TRANSCRIPTION FACTOR (ACR-2), PUTATIVE-RELATED-RELATED"/>
    <property type="match status" value="1"/>
</dbReference>
<evidence type="ECO:0000313" key="2">
    <source>
        <dbReference type="Proteomes" id="UP001220324"/>
    </source>
</evidence>
<comment type="caution">
    <text evidence="1">The sequence shown here is derived from an EMBL/GenBank/DDBJ whole genome shotgun (WGS) entry which is preliminary data.</text>
</comment>
<gene>
    <name evidence="1" type="ORF">N7494_002052</name>
</gene>